<gene>
    <name evidence="1" type="ORF">NHP190012_04870</name>
</gene>
<accession>A0ABM7SL34</accession>
<name>A0ABM7SL34_9HELI</name>
<keyword evidence="2" id="KW-1185">Reference proteome</keyword>
<proteinExistence type="predicted"/>
<evidence type="ECO:0000313" key="2">
    <source>
        <dbReference type="Proteomes" id="UP000826146"/>
    </source>
</evidence>
<evidence type="ECO:0000313" key="1">
    <source>
        <dbReference type="EMBL" id="BCZ18845.1"/>
    </source>
</evidence>
<organism evidence="1 2">
    <name type="scientific">Helicobacter gastrofelis</name>
    <dbReference type="NCBI Taxonomy" id="2849642"/>
    <lineage>
        <taxon>Bacteria</taxon>
        <taxon>Pseudomonadati</taxon>
        <taxon>Campylobacterota</taxon>
        <taxon>Epsilonproteobacteria</taxon>
        <taxon>Campylobacterales</taxon>
        <taxon>Helicobacteraceae</taxon>
        <taxon>Helicobacter</taxon>
    </lineage>
</organism>
<protein>
    <submittedName>
        <fullName evidence="1">Uncharacterized protein</fullName>
    </submittedName>
</protein>
<sequence>MGLCELARQDLDYILKGVDKIKVISPHAGEVTIYYTAKEGLDAPKYKGL</sequence>
<dbReference type="RefSeq" id="WP_221272300.1">
    <property type="nucleotide sequence ID" value="NZ_AP024819.1"/>
</dbReference>
<dbReference type="Proteomes" id="UP000826146">
    <property type="component" value="Chromosome"/>
</dbReference>
<dbReference type="EMBL" id="AP024819">
    <property type="protein sequence ID" value="BCZ18845.1"/>
    <property type="molecule type" value="Genomic_DNA"/>
</dbReference>
<reference evidence="1 2" key="1">
    <citation type="submission" date="2021-07" db="EMBL/GenBank/DDBJ databases">
        <title>Novel Helicobacter sp. Isolated from a cat.</title>
        <authorList>
            <person name="Rimbara E."/>
            <person name="Suzuki M."/>
        </authorList>
    </citation>
    <scope>NUCLEOTIDE SEQUENCE [LARGE SCALE GENOMIC DNA]</scope>
    <source>
        <strain evidence="2">NHP19-012</strain>
    </source>
</reference>